<dbReference type="Proteomes" id="UP000076078">
    <property type="component" value="Unassembled WGS sequence"/>
</dbReference>
<evidence type="ECO:0000313" key="2">
    <source>
        <dbReference type="EMBL" id="KYR00085.1"/>
    </source>
</evidence>
<organism evidence="2 3">
    <name type="scientific">Tieghemostelium lacteum</name>
    <name type="common">Slime mold</name>
    <name type="synonym">Dictyostelium lacteum</name>
    <dbReference type="NCBI Taxonomy" id="361077"/>
    <lineage>
        <taxon>Eukaryota</taxon>
        <taxon>Amoebozoa</taxon>
        <taxon>Evosea</taxon>
        <taxon>Eumycetozoa</taxon>
        <taxon>Dictyostelia</taxon>
        <taxon>Dictyosteliales</taxon>
        <taxon>Raperosteliaceae</taxon>
        <taxon>Tieghemostelium</taxon>
    </lineage>
</organism>
<name>A0A152A1W8_TIELA</name>
<accession>A0A152A1W8</accession>
<dbReference type="AlphaFoldDB" id="A0A152A1W8"/>
<dbReference type="FunCoup" id="A0A152A1W8">
    <property type="interactions" value="425"/>
</dbReference>
<gene>
    <name evidence="2" type="ORF">DLAC_03231</name>
</gene>
<evidence type="ECO:0000256" key="1">
    <source>
        <dbReference type="SAM" id="Phobius"/>
    </source>
</evidence>
<keyword evidence="1" id="KW-1133">Transmembrane helix</keyword>
<keyword evidence="1" id="KW-0472">Membrane</keyword>
<proteinExistence type="predicted"/>
<reference evidence="2 3" key="1">
    <citation type="submission" date="2015-12" db="EMBL/GenBank/DDBJ databases">
        <title>Dictyostelia acquired genes for synthesis and detection of signals that induce cell-type specialization by lateral gene transfer from prokaryotes.</title>
        <authorList>
            <person name="Gloeckner G."/>
            <person name="Schaap P."/>
        </authorList>
    </citation>
    <scope>NUCLEOTIDE SEQUENCE [LARGE SCALE GENOMIC DNA]</scope>
    <source>
        <strain evidence="2 3">TK</strain>
    </source>
</reference>
<protein>
    <submittedName>
        <fullName evidence="2">Uncharacterized protein</fullName>
    </submittedName>
</protein>
<dbReference type="InParanoid" id="A0A152A1W8"/>
<evidence type="ECO:0000313" key="3">
    <source>
        <dbReference type="Proteomes" id="UP000076078"/>
    </source>
</evidence>
<keyword evidence="1" id="KW-0812">Transmembrane</keyword>
<feature type="transmembrane region" description="Helical" evidence="1">
    <location>
        <begin position="12"/>
        <end position="28"/>
    </location>
</feature>
<sequence>MSQLITLLNNKFILGSIIGSVFGSIVLYQSYKAQKKRLTVDNCYYLQCLQNHFITTYKDAILKNQITFRIKTVILAVGREIPIEVEEQVAQYLYQNIRIQNDTLKENQEEGADSTLHIYSLPLENLENYDIYNNESRKSSVDVVITIESPQDTCNFTSLLKKFSTISILLKKSSLFLSFFNHMSYNSDTPQSWNHLSLSEIKNLYTMCGYNIVNSTQNEIELPNQGKLTFISSISPDWDVNTRDEISFETFDDITSQ</sequence>
<keyword evidence="3" id="KW-1185">Reference proteome</keyword>
<dbReference type="EMBL" id="LODT01000016">
    <property type="protein sequence ID" value="KYR00085.1"/>
    <property type="molecule type" value="Genomic_DNA"/>
</dbReference>
<comment type="caution">
    <text evidence="2">The sequence shown here is derived from an EMBL/GenBank/DDBJ whole genome shotgun (WGS) entry which is preliminary data.</text>
</comment>